<dbReference type="AlphaFoldDB" id="A0AAC9IX54"/>
<accession>A0AAC9IX54</accession>
<dbReference type="NCBIfam" id="TIGR03057">
    <property type="entry name" value="xxxLxxG_by_4"/>
    <property type="match status" value="2"/>
</dbReference>
<feature type="chain" id="PRO_5042185456" description="YhgE/Pip domain-containing protein" evidence="1">
    <location>
        <begin position="25"/>
        <end position="605"/>
    </location>
</feature>
<name>A0AAC9IX54_VIRHA</name>
<protein>
    <recommendedName>
        <fullName evidence="4">YhgE/Pip domain-containing protein</fullName>
    </recommendedName>
</protein>
<dbReference type="Proteomes" id="UP000182945">
    <property type="component" value="Chromosome"/>
</dbReference>
<dbReference type="SUPFAM" id="SSF58100">
    <property type="entry name" value="Bacterial hemolysins"/>
    <property type="match status" value="1"/>
</dbReference>
<evidence type="ECO:0000313" key="3">
    <source>
        <dbReference type="Proteomes" id="UP000182945"/>
    </source>
</evidence>
<evidence type="ECO:0008006" key="4">
    <source>
        <dbReference type="Google" id="ProtNLM"/>
    </source>
</evidence>
<reference evidence="2 3" key="1">
    <citation type="submission" date="2016-11" db="EMBL/GenBank/DDBJ databases">
        <title>Complete genome sequencing of Virgibacillus halodenitrificans PDB-F2.</title>
        <authorList>
            <person name="Sun Z."/>
            <person name="Zhou Y."/>
            <person name="Li H."/>
        </authorList>
    </citation>
    <scope>NUCLEOTIDE SEQUENCE [LARGE SCALE GENOMIC DNA]</scope>
    <source>
        <strain evidence="2 3">PDB-F2</strain>
    </source>
</reference>
<sequence length="605" mass="65423">MNIKKILFVLAAVLLVLPSLLVTASTNDGKSTEAATKKDGKVSSKDEVVYATFNANGNTQNIYVVNTLDVSQAGQVADYGNYSNLKNLTDDSELKQAGKKVNVAAPEGKFYYQGNLDNQQLPWNFSISYYLDGKEIAPKELAGKSGHVEVRIKTSANEAGNTEFFENYLLQISLTLDSEVYSNIKTEEGTIANVGKNKQVTFTVMPEKEGEFKVEADVVDFELNGIEITGVPSNMSIDEPDVDEMTGDMKSLTGTIADLNNGVSKLNNNVASFEKGASELKSGSDQYKNGIAGLSGSSSELVNGSNEMKQALKKMSNSIGGEEEIDLSKLGEMTKGLSQISGGLRETAKGLTTLKDNYAKAYSALDQAMNDISSNDISEEDIEKLYNSGADEKTIKQLVDTYTAARKAKGTYNEVKQAFDSVGGTLEGVVTSLQDMADNIDTMAAKVSSSIESLDVSEGIAQLQEGLAALSNNYNTFHSGLIEYTNGVSQLSGSYQDIHTGIGGLADGAEKLEDGVGELHNGTSKLHESTKDLPKQMTKEIDEMMSEYDKSDFEAVSFVSAKNKNVNSVQFVLKTESIKHEEPESKEKPAKKETGFWARLKDLFT</sequence>
<dbReference type="EMBL" id="CP017962">
    <property type="protein sequence ID" value="APC47278.1"/>
    <property type="molecule type" value="Genomic_DNA"/>
</dbReference>
<gene>
    <name evidence="2" type="ORF">BME96_03435</name>
</gene>
<organism evidence="2 3">
    <name type="scientific">Virgibacillus halodenitrificans</name>
    <name type="common">Bacillus halodenitrificans</name>
    <dbReference type="NCBI Taxonomy" id="1482"/>
    <lineage>
        <taxon>Bacteria</taxon>
        <taxon>Bacillati</taxon>
        <taxon>Bacillota</taxon>
        <taxon>Bacilli</taxon>
        <taxon>Bacillales</taxon>
        <taxon>Bacillaceae</taxon>
        <taxon>Virgibacillus</taxon>
    </lineage>
</organism>
<dbReference type="GeneID" id="71513438"/>
<proteinExistence type="predicted"/>
<feature type="signal peptide" evidence="1">
    <location>
        <begin position="1"/>
        <end position="24"/>
    </location>
</feature>
<dbReference type="RefSeq" id="WP_071648268.1">
    <property type="nucleotide sequence ID" value="NZ_CP017962.1"/>
</dbReference>
<dbReference type="Gene3D" id="1.10.287.950">
    <property type="entry name" value="Methyl-accepting chemotaxis protein"/>
    <property type="match status" value="2"/>
</dbReference>
<evidence type="ECO:0000313" key="2">
    <source>
        <dbReference type="EMBL" id="APC47278.1"/>
    </source>
</evidence>
<evidence type="ECO:0000256" key="1">
    <source>
        <dbReference type="SAM" id="SignalP"/>
    </source>
</evidence>
<dbReference type="KEGG" id="vhl:BME96_03435"/>
<dbReference type="InterPro" id="IPR023908">
    <property type="entry name" value="xxxLxxG_rpt"/>
</dbReference>
<keyword evidence="1" id="KW-0732">Signal</keyword>